<evidence type="ECO:0000313" key="3">
    <source>
        <dbReference type="Proteomes" id="UP001430953"/>
    </source>
</evidence>
<protein>
    <submittedName>
        <fullName evidence="2">Uncharacterized protein</fullName>
    </submittedName>
</protein>
<organism evidence="2 3">
    <name type="scientific">Cardiocondyla obscurior</name>
    <dbReference type="NCBI Taxonomy" id="286306"/>
    <lineage>
        <taxon>Eukaryota</taxon>
        <taxon>Metazoa</taxon>
        <taxon>Ecdysozoa</taxon>
        <taxon>Arthropoda</taxon>
        <taxon>Hexapoda</taxon>
        <taxon>Insecta</taxon>
        <taxon>Pterygota</taxon>
        <taxon>Neoptera</taxon>
        <taxon>Endopterygota</taxon>
        <taxon>Hymenoptera</taxon>
        <taxon>Apocrita</taxon>
        <taxon>Aculeata</taxon>
        <taxon>Formicoidea</taxon>
        <taxon>Formicidae</taxon>
        <taxon>Myrmicinae</taxon>
        <taxon>Cardiocondyla</taxon>
    </lineage>
</organism>
<dbReference type="AlphaFoldDB" id="A0AAW2EMW5"/>
<accession>A0AAW2EMW5</accession>
<proteinExistence type="predicted"/>
<evidence type="ECO:0000256" key="1">
    <source>
        <dbReference type="SAM" id="MobiDB-lite"/>
    </source>
</evidence>
<evidence type="ECO:0000313" key="2">
    <source>
        <dbReference type="EMBL" id="KAL0103576.1"/>
    </source>
</evidence>
<dbReference type="Proteomes" id="UP001430953">
    <property type="component" value="Unassembled WGS sequence"/>
</dbReference>
<feature type="region of interest" description="Disordered" evidence="1">
    <location>
        <begin position="36"/>
        <end position="58"/>
    </location>
</feature>
<reference evidence="2 3" key="1">
    <citation type="submission" date="2023-03" db="EMBL/GenBank/DDBJ databases">
        <title>High recombination rates correlate with genetic variation in Cardiocondyla obscurior ants.</title>
        <authorList>
            <person name="Errbii M."/>
        </authorList>
    </citation>
    <scope>NUCLEOTIDE SEQUENCE [LARGE SCALE GENOMIC DNA]</scope>
    <source>
        <strain evidence="2">Alpha-2009</strain>
        <tissue evidence="2">Whole body</tissue>
    </source>
</reference>
<comment type="caution">
    <text evidence="2">The sequence shown here is derived from an EMBL/GenBank/DDBJ whole genome shotgun (WGS) entry which is preliminary data.</text>
</comment>
<sequence length="58" mass="6969">MRSTPHRATSITTTAPFLSTLLNFAASDIANVFRRRWKHRKESKKKKRKKKKEQRRED</sequence>
<keyword evidence="3" id="KW-1185">Reference proteome</keyword>
<dbReference type="EMBL" id="JADYXP020000021">
    <property type="protein sequence ID" value="KAL0103576.1"/>
    <property type="molecule type" value="Genomic_DNA"/>
</dbReference>
<name>A0AAW2EMW5_9HYME</name>
<gene>
    <name evidence="2" type="ORF">PUN28_017680</name>
</gene>